<dbReference type="Gene3D" id="3.80.10.10">
    <property type="entry name" value="Ribonuclease Inhibitor"/>
    <property type="match status" value="1"/>
</dbReference>
<organism evidence="1 2">
    <name type="scientific">Linnemannia schmuckeri</name>
    <dbReference type="NCBI Taxonomy" id="64567"/>
    <lineage>
        <taxon>Eukaryota</taxon>
        <taxon>Fungi</taxon>
        <taxon>Fungi incertae sedis</taxon>
        <taxon>Mucoromycota</taxon>
        <taxon>Mortierellomycotina</taxon>
        <taxon>Mortierellomycetes</taxon>
        <taxon>Mortierellales</taxon>
        <taxon>Mortierellaceae</taxon>
        <taxon>Linnemannia</taxon>
    </lineage>
</organism>
<dbReference type="InterPro" id="IPR032675">
    <property type="entry name" value="LRR_dom_sf"/>
</dbReference>
<gene>
    <name evidence="1" type="ORF">BG015_002596</name>
</gene>
<accession>A0A9P5RRW4</accession>
<proteinExistence type="predicted"/>
<comment type="caution">
    <text evidence="1">The sequence shown here is derived from an EMBL/GenBank/DDBJ whole genome shotgun (WGS) entry which is preliminary data.</text>
</comment>
<keyword evidence="2" id="KW-1185">Reference proteome</keyword>
<dbReference type="Proteomes" id="UP000748756">
    <property type="component" value="Unassembled WGS sequence"/>
</dbReference>
<name>A0A9P5RRW4_9FUNG</name>
<reference evidence="1" key="1">
    <citation type="journal article" date="2020" name="Fungal Divers.">
        <title>Resolving the Mortierellaceae phylogeny through synthesis of multi-gene phylogenetics and phylogenomics.</title>
        <authorList>
            <person name="Vandepol N."/>
            <person name="Liber J."/>
            <person name="Desiro A."/>
            <person name="Na H."/>
            <person name="Kennedy M."/>
            <person name="Barry K."/>
            <person name="Grigoriev I.V."/>
            <person name="Miller A.N."/>
            <person name="O'Donnell K."/>
            <person name="Stajich J.E."/>
            <person name="Bonito G."/>
        </authorList>
    </citation>
    <scope>NUCLEOTIDE SEQUENCE</scope>
    <source>
        <strain evidence="1">NRRL 6426</strain>
    </source>
</reference>
<dbReference type="SUPFAM" id="SSF52047">
    <property type="entry name" value="RNI-like"/>
    <property type="match status" value="1"/>
</dbReference>
<evidence type="ECO:0000313" key="2">
    <source>
        <dbReference type="Proteomes" id="UP000748756"/>
    </source>
</evidence>
<evidence type="ECO:0000313" key="1">
    <source>
        <dbReference type="EMBL" id="KAF9137833.1"/>
    </source>
</evidence>
<sequence length="604" mass="69012">MQTCRQLNVLSTPALYYHVKAVFEHPDITVQRKHNVFSTSESVLALGRNVGHVRQLDLEPLEITYYVNCVFAYLQQQQERALLATASPPPSDEDDSTMTTTNWDRQQRPLWLAPPDPHTCTVHPMRPMTQLTKLVIQVDYYKSYKDCPYLLPKFSDPKATLTYVCWIMDCNPFLQELNLEALVKDNRDLLLLTTSIFGLKFDRLQSDPGQVPIWQKSDQECGLLSSSTTTDVPMRQEPLTNLTALVLSDLNEEIVLEEEFRSVLEQCPNLEDIVMPTIAPIRNPKRLAQDIVQWCPRLIQVSHEYGIGDVAVWETMLWLLELLPEHQIQHFSCTGHALFTVPDLPANAGLLFWRHATTLKFIVLGGCRNFDSKAIQTILVGCSGLECLEVQWSARKDSRQQLCLELEDAIQVPWACTRLNYLALTVAIPDQPLHHPVEGVVPFYNRASPVTYSEAETRQFEILERFYQQIGALTELQTLALRAIFYDPEDLRPLAGVYRSNSFPGLLNLKNEATGRAGYLHLLGGLTKLKKLVGSVSMTTEETKVTVRTTDEPAWMVQHWPALLETQFYTIHEKIGTQFQWLKDEVANQGQGRRLNLNTWHHFE</sequence>
<dbReference type="EMBL" id="JAAAUQ010001524">
    <property type="protein sequence ID" value="KAF9137833.1"/>
    <property type="molecule type" value="Genomic_DNA"/>
</dbReference>
<protein>
    <submittedName>
        <fullName evidence="1">Uncharacterized protein</fullName>
    </submittedName>
</protein>
<dbReference type="AlphaFoldDB" id="A0A9P5RRW4"/>
<dbReference type="OrthoDB" id="2441355at2759"/>